<name>A0ABW7D1P0_9GAMM</name>
<sequence>MSFSARMGFKPAKVNIQLGSMDDELRVSLWNIYYLAVIQRGEPRSQFEGSSPFHDFYIRLWAHYLKEPIDAMPVHYYELKATLKHYFNSCQWYEVYDLIEFTVRNLNRPYDEEFSALINPVLERELSGYRFISGQVVPISDENEVTSIESALSSTDVPRSAQVHLSLALEMLSSKTAPDYRNSIKESISAVESLAKSMTGDSQATLGAALGLIESQGKMHGALKKALSSLYGYASDESGIRHALLEESTLSFSDAKFMLVVCTAFVNYMIGKSAGA</sequence>
<evidence type="ECO:0000259" key="1">
    <source>
        <dbReference type="Pfam" id="PF18863"/>
    </source>
</evidence>
<dbReference type="Proteomes" id="UP001605261">
    <property type="component" value="Unassembled WGS sequence"/>
</dbReference>
<dbReference type="EMBL" id="JBHGCJ010000017">
    <property type="protein sequence ID" value="MFG6111112.1"/>
    <property type="molecule type" value="Genomic_DNA"/>
</dbReference>
<gene>
    <name evidence="2" type="ORF">ACEU0G_001001</name>
</gene>
<organism evidence="2 3">
    <name type="scientific">Stenotrophomonas nematodicola</name>
    <dbReference type="NCBI Taxonomy" id="2656746"/>
    <lineage>
        <taxon>Bacteria</taxon>
        <taxon>Pseudomonadati</taxon>
        <taxon>Pseudomonadota</taxon>
        <taxon>Gammaproteobacteria</taxon>
        <taxon>Lysobacterales</taxon>
        <taxon>Lysobacteraceae</taxon>
        <taxon>Stenotrophomonas</taxon>
    </lineage>
</organism>
<accession>A0ABW7D1P0</accession>
<reference evidence="2 3" key="1">
    <citation type="submission" date="2024-09" db="EMBL/GenBank/DDBJ databases">
        <authorList>
            <consortium name="All-Russian atlas of soil microorganisms"/>
            <consortium name="as a basis for the search for new antimicrobial producers and enzymes with unique properties"/>
            <person name="Sokolova E.A."/>
            <person name="Voronina E.N."/>
        </authorList>
    </citation>
    <scope>NUCLEOTIDE SEQUENCE [LARGE SCALE GENOMIC DNA]</scope>
    <source>
        <strain evidence="2 3">AF-22b-331.1</strain>
    </source>
</reference>
<dbReference type="RefSeq" id="WP_394164482.1">
    <property type="nucleotide sequence ID" value="NZ_JBHGCJ010000017.1"/>
</dbReference>
<dbReference type="Pfam" id="PF18863">
    <property type="entry name" value="AbiJ_NTD4"/>
    <property type="match status" value="1"/>
</dbReference>
<keyword evidence="3" id="KW-1185">Reference proteome</keyword>
<evidence type="ECO:0000313" key="2">
    <source>
        <dbReference type="EMBL" id="MFG6111112.1"/>
    </source>
</evidence>
<dbReference type="InterPro" id="IPR049503">
    <property type="entry name" value="AbiJ_NTD4"/>
</dbReference>
<comment type="caution">
    <text evidence="2">The sequence shown here is derived from an EMBL/GenBank/DDBJ whole genome shotgun (WGS) entry which is preliminary data.</text>
</comment>
<proteinExistence type="predicted"/>
<protein>
    <submittedName>
        <fullName evidence="2">AbiJ-NTD4 domain-containing protein</fullName>
    </submittedName>
</protein>
<feature type="domain" description="HEPN AbiJ-N-terminal" evidence="1">
    <location>
        <begin position="1"/>
        <end position="153"/>
    </location>
</feature>
<evidence type="ECO:0000313" key="3">
    <source>
        <dbReference type="Proteomes" id="UP001605261"/>
    </source>
</evidence>